<name>A0A318KP11_9FIRM</name>
<dbReference type="RefSeq" id="WP_026880768.1">
    <property type="nucleotide sequence ID" value="NZ_CABKRQ010000001.1"/>
</dbReference>
<sequence length="319" mass="37271">MPNIITHYLFAESVKQEINDSATLSAIKEYPNEYIIGSNGPDFFFFYHFFSQKHEDVRFRSYGNVLHSSHVNDFYQMAIDAMKAESDPDVKEAMRSYIAGHLCHWALDSTTHPYIFYRTGNYTGNSASMHHRFESMMDTMMLKKLLDTDIRKFHFPSLTRPGLISDRVIANVYRPIIKAVFNDDITQQDIKDALADWEKLQRWLYDPKGWKTRVVKQYEKLKHQPWLYSGNIVPAKLDSRYDVLNEQHRLWKYPAEPSRESTESFMDLFEKAKKLAGKVIQAMDNVNECLLILDDRTYDSGVKPGIAMTAFDLIYEEEA</sequence>
<dbReference type="InterPro" id="IPR029002">
    <property type="entry name" value="PLPC/GPLD1"/>
</dbReference>
<dbReference type="GeneID" id="94439956"/>
<dbReference type="Pfam" id="PF00882">
    <property type="entry name" value="Zn_dep_PLPC"/>
    <property type="match status" value="1"/>
</dbReference>
<evidence type="ECO:0000313" key="3">
    <source>
        <dbReference type="Proteomes" id="UP000247612"/>
    </source>
</evidence>
<evidence type="ECO:0000259" key="1">
    <source>
        <dbReference type="Pfam" id="PF00882"/>
    </source>
</evidence>
<evidence type="ECO:0000313" key="2">
    <source>
        <dbReference type="EMBL" id="PXX78252.1"/>
    </source>
</evidence>
<dbReference type="EMBL" id="QJKH01000008">
    <property type="protein sequence ID" value="PXX78252.1"/>
    <property type="molecule type" value="Genomic_DNA"/>
</dbReference>
<protein>
    <submittedName>
        <fullName evidence="2">Zinc dependent phospholipase C</fullName>
    </submittedName>
</protein>
<gene>
    <name evidence="2" type="ORF">DES51_108180</name>
</gene>
<dbReference type="Proteomes" id="UP000247612">
    <property type="component" value="Unassembled WGS sequence"/>
</dbReference>
<dbReference type="AlphaFoldDB" id="A0A318KP11"/>
<reference evidence="2 3" key="1">
    <citation type="submission" date="2018-05" db="EMBL/GenBank/DDBJ databases">
        <title>Genomic Encyclopedia of Type Strains, Phase IV (KMG-IV): sequencing the most valuable type-strain genomes for metagenomic binning, comparative biology and taxonomic classification.</title>
        <authorList>
            <person name="Goeker M."/>
        </authorList>
    </citation>
    <scope>NUCLEOTIDE SEQUENCE [LARGE SCALE GENOMIC DNA]</scope>
    <source>
        <strain evidence="2 3">JC118</strain>
    </source>
</reference>
<dbReference type="STRING" id="1034346.GCA_000313565_00418"/>
<proteinExistence type="predicted"/>
<comment type="caution">
    <text evidence="2">The sequence shown here is derived from an EMBL/GenBank/DDBJ whole genome shotgun (WGS) entry which is preliminary data.</text>
</comment>
<accession>A0A318KP11</accession>
<feature type="domain" description="Phospholipase C/D" evidence="1">
    <location>
        <begin position="6"/>
        <end position="154"/>
    </location>
</feature>
<organism evidence="2 3">
    <name type="scientific">Dielma fastidiosa</name>
    <dbReference type="NCBI Taxonomy" id="1034346"/>
    <lineage>
        <taxon>Bacteria</taxon>
        <taxon>Bacillati</taxon>
        <taxon>Bacillota</taxon>
        <taxon>Erysipelotrichia</taxon>
        <taxon>Erysipelotrichales</taxon>
        <taxon>Erysipelotrichaceae</taxon>
        <taxon>Dielma</taxon>
    </lineage>
</organism>
<keyword evidence="3" id="KW-1185">Reference proteome</keyword>